<organism evidence="5 6">
    <name type="scientific">Algoriphagus aquimarinus</name>
    <dbReference type="NCBI Taxonomy" id="237018"/>
    <lineage>
        <taxon>Bacteria</taxon>
        <taxon>Pseudomonadati</taxon>
        <taxon>Bacteroidota</taxon>
        <taxon>Cytophagia</taxon>
        <taxon>Cytophagales</taxon>
        <taxon>Cyclobacteriaceae</taxon>
        <taxon>Algoriphagus</taxon>
    </lineage>
</organism>
<dbReference type="PANTHER" id="PTHR33711:SF10">
    <property type="entry name" value="INTRADIOL RING-CLEAVAGE DIOXYGENASES DOMAIN-CONTAINING PROTEIN"/>
    <property type="match status" value="1"/>
</dbReference>
<keyword evidence="2 5" id="KW-0223">Dioxygenase</keyword>
<accession>A0A1I0VK19</accession>
<dbReference type="InterPro" id="IPR050770">
    <property type="entry name" value="Intradiol_RC_Dioxygenase"/>
</dbReference>
<dbReference type="AlphaFoldDB" id="A0A1I0VK19"/>
<dbReference type="GO" id="GO:0016702">
    <property type="term" value="F:oxidoreductase activity, acting on single donors with incorporation of molecular oxygen, incorporation of two atoms of oxygen"/>
    <property type="evidence" value="ECO:0007669"/>
    <property type="project" value="InterPro"/>
</dbReference>
<proteinExistence type="inferred from homology"/>
<evidence type="ECO:0000256" key="2">
    <source>
        <dbReference type="ARBA" id="ARBA00022964"/>
    </source>
</evidence>
<evidence type="ECO:0000313" key="6">
    <source>
        <dbReference type="Proteomes" id="UP000198790"/>
    </source>
</evidence>
<dbReference type="STRING" id="237018.SAMN04489723_101238"/>
<keyword evidence="3" id="KW-0560">Oxidoreductase</keyword>
<comment type="similarity">
    <text evidence="1">Belongs to the intradiol ring-cleavage dioxygenase family.</text>
</comment>
<dbReference type="InterPro" id="IPR000627">
    <property type="entry name" value="Intradiol_dOase_C"/>
</dbReference>
<reference evidence="5 6" key="1">
    <citation type="submission" date="2016-10" db="EMBL/GenBank/DDBJ databases">
        <authorList>
            <person name="de Groot N.N."/>
        </authorList>
    </citation>
    <scope>NUCLEOTIDE SEQUENCE [LARGE SCALE GENOMIC DNA]</scope>
    <source>
        <strain evidence="5 6">DSM 23399</strain>
    </source>
</reference>
<evidence type="ECO:0000256" key="1">
    <source>
        <dbReference type="ARBA" id="ARBA00007825"/>
    </source>
</evidence>
<evidence type="ECO:0000259" key="4">
    <source>
        <dbReference type="Pfam" id="PF00775"/>
    </source>
</evidence>
<gene>
    <name evidence="5" type="ORF">SAMN04489723_101238</name>
</gene>
<dbReference type="PANTHER" id="PTHR33711">
    <property type="entry name" value="DIOXYGENASE, PUTATIVE (AFU_ORTHOLOGUE AFUA_2G02910)-RELATED"/>
    <property type="match status" value="1"/>
</dbReference>
<sequence>MINVFSSCTGQSLDSKPDQIVGGTCEGCEAIVEFGEKKLSAIDTLPGFEENEPKLKISGKVFQEDGETPVSDVIIYIYQTNRIGIYETKGDETGWAKRHGIIRGWVKTGKEGNYSFYTFRPGAYPTRDEPEHIHITVKEQGKTAYYLDEFVFVDDPLLSQEKRKNLPNRGGSGITNPILGNGIWTIRRDLILGKNIPDYE</sequence>
<dbReference type="Gene3D" id="2.60.130.10">
    <property type="entry name" value="Aromatic compound dioxygenase"/>
    <property type="match status" value="1"/>
</dbReference>
<evidence type="ECO:0000313" key="5">
    <source>
        <dbReference type="EMBL" id="SFA76745.1"/>
    </source>
</evidence>
<dbReference type="SUPFAM" id="SSF49482">
    <property type="entry name" value="Aromatic compound dioxygenase"/>
    <property type="match status" value="1"/>
</dbReference>
<dbReference type="Proteomes" id="UP000198790">
    <property type="component" value="Unassembled WGS sequence"/>
</dbReference>
<dbReference type="EMBL" id="FOKK01000001">
    <property type="protein sequence ID" value="SFA76745.1"/>
    <property type="molecule type" value="Genomic_DNA"/>
</dbReference>
<evidence type="ECO:0000256" key="3">
    <source>
        <dbReference type="ARBA" id="ARBA00023002"/>
    </source>
</evidence>
<feature type="domain" description="Intradiol ring-cleavage dioxygenases" evidence="4">
    <location>
        <begin position="53"/>
        <end position="129"/>
    </location>
</feature>
<dbReference type="Pfam" id="PF00775">
    <property type="entry name" value="Dioxygenase_C"/>
    <property type="match status" value="1"/>
</dbReference>
<name>A0A1I0VK19_9BACT</name>
<dbReference type="GO" id="GO:0008199">
    <property type="term" value="F:ferric iron binding"/>
    <property type="evidence" value="ECO:0007669"/>
    <property type="project" value="InterPro"/>
</dbReference>
<keyword evidence="6" id="KW-1185">Reference proteome</keyword>
<protein>
    <submittedName>
        <fullName evidence="5">Protocatechuate 3,4-dioxygenase beta subunit</fullName>
    </submittedName>
</protein>
<dbReference type="InterPro" id="IPR015889">
    <property type="entry name" value="Intradiol_dOase_core"/>
</dbReference>